<feature type="domain" description="Beta-hexosaminidase bacterial type N-terminal" evidence="9">
    <location>
        <begin position="24"/>
        <end position="158"/>
    </location>
</feature>
<dbReference type="PRINTS" id="PR00738">
    <property type="entry name" value="GLHYDRLASE20"/>
</dbReference>
<comment type="similarity">
    <text evidence="2">Belongs to the glycosyl hydrolase 20 family.</text>
</comment>
<evidence type="ECO:0000256" key="3">
    <source>
        <dbReference type="ARBA" id="ARBA00012663"/>
    </source>
</evidence>
<keyword evidence="4" id="KW-0378">Hydrolase</keyword>
<keyword evidence="11" id="KW-1185">Reference proteome</keyword>
<dbReference type="InterPro" id="IPR029018">
    <property type="entry name" value="Hex-like_dom2"/>
</dbReference>
<keyword evidence="5" id="KW-0326">Glycosidase</keyword>
<dbReference type="OrthoDB" id="726159at2"/>
<dbReference type="Gene3D" id="3.30.379.10">
    <property type="entry name" value="Chitobiase/beta-hexosaminidase domain 2-like"/>
    <property type="match status" value="1"/>
</dbReference>
<dbReference type="InterPro" id="IPR017853">
    <property type="entry name" value="GH"/>
</dbReference>
<dbReference type="EC" id="3.2.1.52" evidence="3"/>
<dbReference type="InterPro" id="IPR025705">
    <property type="entry name" value="Beta_hexosaminidase_sua/sub"/>
</dbReference>
<name>A0A4U3L343_9BACT</name>
<dbReference type="RefSeq" id="WP_137261335.1">
    <property type="nucleotide sequence ID" value="NZ_SZQL01000005.1"/>
</dbReference>
<evidence type="ECO:0000313" key="10">
    <source>
        <dbReference type="EMBL" id="TKK69340.1"/>
    </source>
</evidence>
<dbReference type="InterPro" id="IPR015883">
    <property type="entry name" value="Glyco_hydro_20_cat"/>
</dbReference>
<dbReference type="PANTHER" id="PTHR22600">
    <property type="entry name" value="BETA-HEXOSAMINIDASE"/>
    <property type="match status" value="1"/>
</dbReference>
<feature type="domain" description="Glycoside hydrolase family 20 catalytic" evidence="8">
    <location>
        <begin position="161"/>
        <end position="515"/>
    </location>
</feature>
<sequence>MKKICISLFVFIIPFILPAQQDNIAIMPQPVSVLPQAGKFTFANNILISAPAGKEVQYVTDYLTNKLHTAIGYPVTVSSSGGNAAIQLLLNKNGDTALGKEGYKLSVTPNNIVIRANQPAGLFYGVQTLLQLLPKEIESDTTVHNVSWTAPCVEITDYPRFAWRGLMFDVARHFFTKADVKDFINQMVKYKLNILHMHLTDDEGWRIEIKSLPKLTEVGAWNVKKVGYFGTFSPPIPDEPRNYGGFYTQNDIKELVQYAREHFVDVLPEIDVPGHSLAAIAAYPELSCSGGAVNHGVSSGESIKDWSTHTALVDDNLCPANENVYAFLDKVITEVAQLFPFEYIHMGGDETFKTFWEKSDAVKALMKRENLKTMEEVQAYFSKRVEKIVESKGKKFMGWDEILEGGLAPNAVVMSWRGIQGGIEAAKQKHEVVMSPTTFAYLDYMQGDPIIEPHIYATLRLKKAYEFEPVPDGVDPKYIKGGQGNLWSEQLYNMRHVEYMLWPRAMAIAESVWSPKKAKNWNDFVDRVEAQFPRLDEANVKYAPSLYDPSFSADTTADGKLMITLTPEANNLDIYYSFDNSFPDRFYPKYTEPLIAPKDAVMLKVITYRGTQPMGRMIAMPLDVLRKRVAKKEE</sequence>
<dbReference type="Gene3D" id="3.20.20.80">
    <property type="entry name" value="Glycosidases"/>
    <property type="match status" value="1"/>
</dbReference>
<dbReference type="InterPro" id="IPR015882">
    <property type="entry name" value="HEX_bac_N"/>
</dbReference>
<dbReference type="GO" id="GO:0016020">
    <property type="term" value="C:membrane"/>
    <property type="evidence" value="ECO:0007669"/>
    <property type="project" value="TreeGrafter"/>
</dbReference>
<organism evidence="10 11">
    <name type="scientific">Ilyomonas limi</name>
    <dbReference type="NCBI Taxonomy" id="2575867"/>
    <lineage>
        <taxon>Bacteria</taxon>
        <taxon>Pseudomonadati</taxon>
        <taxon>Bacteroidota</taxon>
        <taxon>Chitinophagia</taxon>
        <taxon>Chitinophagales</taxon>
        <taxon>Chitinophagaceae</taxon>
        <taxon>Ilyomonas</taxon>
    </lineage>
</organism>
<evidence type="ECO:0000256" key="4">
    <source>
        <dbReference type="ARBA" id="ARBA00022801"/>
    </source>
</evidence>
<evidence type="ECO:0000256" key="2">
    <source>
        <dbReference type="ARBA" id="ARBA00006285"/>
    </source>
</evidence>
<feature type="active site" description="Proton donor" evidence="6">
    <location>
        <position position="350"/>
    </location>
</feature>
<dbReference type="Pfam" id="PF00728">
    <property type="entry name" value="Glyco_hydro_20"/>
    <property type="match status" value="1"/>
</dbReference>
<comment type="caution">
    <text evidence="10">The sequence shown here is derived from an EMBL/GenBank/DDBJ whole genome shotgun (WGS) entry which is preliminary data.</text>
</comment>
<accession>A0A4U3L343</accession>
<gene>
    <name evidence="10" type="ORF">FC093_08470</name>
</gene>
<dbReference type="Pfam" id="PF02838">
    <property type="entry name" value="Glyco_hydro_20b"/>
    <property type="match status" value="1"/>
</dbReference>
<comment type="catalytic activity">
    <reaction evidence="1">
        <text>Hydrolysis of terminal non-reducing N-acetyl-D-hexosamine residues in N-acetyl-beta-D-hexosaminides.</text>
        <dbReference type="EC" id="3.2.1.52"/>
    </reaction>
</comment>
<dbReference type="SUPFAM" id="SSF55545">
    <property type="entry name" value="beta-N-acetylhexosaminidase-like domain"/>
    <property type="match status" value="1"/>
</dbReference>
<evidence type="ECO:0000256" key="6">
    <source>
        <dbReference type="PIRSR" id="PIRSR625705-1"/>
    </source>
</evidence>
<dbReference type="SUPFAM" id="SSF51445">
    <property type="entry name" value="(Trans)glycosidases"/>
    <property type="match status" value="1"/>
</dbReference>
<feature type="signal peptide" evidence="7">
    <location>
        <begin position="1"/>
        <end position="21"/>
    </location>
</feature>
<evidence type="ECO:0000313" key="11">
    <source>
        <dbReference type="Proteomes" id="UP000305848"/>
    </source>
</evidence>
<keyword evidence="7" id="KW-0732">Signal</keyword>
<evidence type="ECO:0000256" key="5">
    <source>
        <dbReference type="ARBA" id="ARBA00023295"/>
    </source>
</evidence>
<dbReference type="GO" id="GO:0004563">
    <property type="term" value="F:beta-N-acetylhexosaminidase activity"/>
    <property type="evidence" value="ECO:0007669"/>
    <property type="project" value="UniProtKB-EC"/>
</dbReference>
<dbReference type="CDD" id="cd06563">
    <property type="entry name" value="GH20_chitobiase-like"/>
    <property type="match status" value="1"/>
</dbReference>
<dbReference type="EMBL" id="SZQL01000005">
    <property type="protein sequence ID" value="TKK69340.1"/>
    <property type="molecule type" value="Genomic_DNA"/>
</dbReference>
<dbReference type="AlphaFoldDB" id="A0A4U3L343"/>
<dbReference type="Proteomes" id="UP000305848">
    <property type="component" value="Unassembled WGS sequence"/>
</dbReference>
<dbReference type="GO" id="GO:0005975">
    <property type="term" value="P:carbohydrate metabolic process"/>
    <property type="evidence" value="ECO:0007669"/>
    <property type="project" value="InterPro"/>
</dbReference>
<evidence type="ECO:0000259" key="8">
    <source>
        <dbReference type="Pfam" id="PF00728"/>
    </source>
</evidence>
<evidence type="ECO:0000259" key="9">
    <source>
        <dbReference type="Pfam" id="PF02838"/>
    </source>
</evidence>
<feature type="chain" id="PRO_5020513175" description="beta-N-acetylhexosaminidase" evidence="7">
    <location>
        <begin position="22"/>
        <end position="634"/>
    </location>
</feature>
<protein>
    <recommendedName>
        <fullName evidence="3">beta-N-acetylhexosaminidase</fullName>
        <ecNumber evidence="3">3.2.1.52</ecNumber>
    </recommendedName>
</protein>
<dbReference type="PANTHER" id="PTHR22600:SF57">
    <property type="entry name" value="BETA-N-ACETYLHEXOSAMINIDASE"/>
    <property type="match status" value="1"/>
</dbReference>
<dbReference type="GO" id="GO:0030203">
    <property type="term" value="P:glycosaminoglycan metabolic process"/>
    <property type="evidence" value="ECO:0007669"/>
    <property type="project" value="TreeGrafter"/>
</dbReference>
<reference evidence="10 11" key="1">
    <citation type="submission" date="2019-05" db="EMBL/GenBank/DDBJ databases">
        <title>Panacibacter sp. strain 17mud1-8 Genome sequencing and assembly.</title>
        <authorList>
            <person name="Chhetri G."/>
        </authorList>
    </citation>
    <scope>NUCLEOTIDE SEQUENCE [LARGE SCALE GENOMIC DNA]</scope>
    <source>
        <strain evidence="10 11">17mud1-8</strain>
    </source>
</reference>
<proteinExistence type="inferred from homology"/>
<evidence type="ECO:0000256" key="1">
    <source>
        <dbReference type="ARBA" id="ARBA00001231"/>
    </source>
</evidence>
<evidence type="ECO:0000256" key="7">
    <source>
        <dbReference type="SAM" id="SignalP"/>
    </source>
</evidence>